<dbReference type="NCBIfam" id="TIGR00254">
    <property type="entry name" value="GGDEF"/>
    <property type="match status" value="1"/>
</dbReference>
<dbReference type="Gene3D" id="3.30.450.20">
    <property type="entry name" value="PAS domain"/>
    <property type="match status" value="1"/>
</dbReference>
<dbReference type="GO" id="GO:0003824">
    <property type="term" value="F:catalytic activity"/>
    <property type="evidence" value="ECO:0007669"/>
    <property type="project" value="UniProtKB-ARBA"/>
</dbReference>
<evidence type="ECO:0000313" key="4">
    <source>
        <dbReference type="Proteomes" id="UP000536534"/>
    </source>
</evidence>
<dbReference type="PROSITE" id="PS50112">
    <property type="entry name" value="PAS"/>
    <property type="match status" value="1"/>
</dbReference>
<comment type="caution">
    <text evidence="3">The sequence shown here is derived from an EMBL/GenBank/DDBJ whole genome shotgun (WGS) entry which is preliminary data.</text>
</comment>
<dbReference type="Pfam" id="PF08447">
    <property type="entry name" value="PAS_3"/>
    <property type="match status" value="1"/>
</dbReference>
<dbReference type="InterPro" id="IPR003018">
    <property type="entry name" value="GAF"/>
</dbReference>
<dbReference type="SUPFAM" id="SSF55073">
    <property type="entry name" value="Nucleotide cyclase"/>
    <property type="match status" value="1"/>
</dbReference>
<dbReference type="InterPro" id="IPR000014">
    <property type="entry name" value="PAS"/>
</dbReference>
<proteinExistence type="predicted"/>
<sequence>MPATPRPPPLPDLVNLLLDAVFLVDAGGCVVYANAACERMFGYTPDEFIGRRLLDFIAPEDRERTLAEVSEVLTGRPRIGFENRYLHKDGHRVRVMWSACWSETAQLRIGVARDVTELRHAEAIQAATYAISEAAHDADDLALLLDEIHRIVAGLVPVAGVAVATRDRRSGELGFSYHRDAQGGLLPLDEPLACRYCGWSMRGGRPLSARDAALAAMGGQALSCEERGCWLAVPLVAQQDTIGALVLKCAPDTHYSERDKALLHFVAAQVAIAIDRAQLKAELLRAARYDELTGLANRRLVQDRIRSAIVRAARNGGGFALLYVDLDKFKQVNDTLGHACGDLLLQAVARRLQQCVRASDTVGRLGGDEFVVLLEEVDTRAAAEALVHKLRREIGQPLELGASTVAVAASIGIALYPADGDGVEALLAHADQAMYAEKRSKGQAGTAP</sequence>
<protein>
    <submittedName>
        <fullName evidence="3">Diguanylate cyclase</fullName>
    </submittedName>
</protein>
<dbReference type="InterPro" id="IPR043128">
    <property type="entry name" value="Rev_trsase/Diguanyl_cyclase"/>
</dbReference>
<organism evidence="3 4">
    <name type="scientific">Thauera phenolivorans</name>
    <dbReference type="NCBI Taxonomy" id="1792543"/>
    <lineage>
        <taxon>Bacteria</taxon>
        <taxon>Pseudomonadati</taxon>
        <taxon>Pseudomonadota</taxon>
        <taxon>Betaproteobacteria</taxon>
        <taxon>Rhodocyclales</taxon>
        <taxon>Zoogloeaceae</taxon>
        <taxon>Thauera</taxon>
    </lineage>
</organism>
<dbReference type="InterPro" id="IPR035965">
    <property type="entry name" value="PAS-like_dom_sf"/>
</dbReference>
<dbReference type="Gene3D" id="3.30.70.270">
    <property type="match status" value="1"/>
</dbReference>
<dbReference type="SUPFAM" id="SSF55785">
    <property type="entry name" value="PYP-like sensor domain (PAS domain)"/>
    <property type="match status" value="1"/>
</dbReference>
<dbReference type="CDD" id="cd00130">
    <property type="entry name" value="PAS"/>
    <property type="match status" value="1"/>
</dbReference>
<dbReference type="Pfam" id="PF13185">
    <property type="entry name" value="GAF_2"/>
    <property type="match status" value="1"/>
</dbReference>
<dbReference type="InterPro" id="IPR029787">
    <property type="entry name" value="Nucleotide_cyclase"/>
</dbReference>
<dbReference type="EMBL" id="JAAYYV010000428">
    <property type="protein sequence ID" value="NLF55652.1"/>
    <property type="molecule type" value="Genomic_DNA"/>
</dbReference>
<feature type="domain" description="PAS" evidence="1">
    <location>
        <begin position="6"/>
        <end position="76"/>
    </location>
</feature>
<dbReference type="SUPFAM" id="SSF55781">
    <property type="entry name" value="GAF domain-like"/>
    <property type="match status" value="1"/>
</dbReference>
<name>A0A7X7LYE3_9RHOO</name>
<dbReference type="PROSITE" id="PS50887">
    <property type="entry name" value="GGDEF"/>
    <property type="match status" value="1"/>
</dbReference>
<dbReference type="Gene3D" id="3.30.450.40">
    <property type="match status" value="1"/>
</dbReference>
<dbReference type="CDD" id="cd01949">
    <property type="entry name" value="GGDEF"/>
    <property type="match status" value="1"/>
</dbReference>
<dbReference type="PANTHER" id="PTHR46663">
    <property type="entry name" value="DIGUANYLATE CYCLASE DGCT-RELATED"/>
    <property type="match status" value="1"/>
</dbReference>
<dbReference type="InterPro" id="IPR052163">
    <property type="entry name" value="DGC-Regulatory_Protein"/>
</dbReference>
<reference evidence="3 4" key="1">
    <citation type="journal article" date="2020" name="Biotechnol. Biofuels">
        <title>New insights from the biogas microbiome by comprehensive genome-resolved metagenomics of nearly 1600 species originating from multiple anaerobic digesters.</title>
        <authorList>
            <person name="Campanaro S."/>
            <person name="Treu L."/>
            <person name="Rodriguez-R L.M."/>
            <person name="Kovalovszki A."/>
            <person name="Ziels R.M."/>
            <person name="Maus I."/>
            <person name="Zhu X."/>
            <person name="Kougias P.G."/>
            <person name="Basile A."/>
            <person name="Luo G."/>
            <person name="Schluter A."/>
            <person name="Konstantinidis K.T."/>
            <person name="Angelidaki I."/>
        </authorList>
    </citation>
    <scope>NUCLEOTIDE SEQUENCE [LARGE SCALE GENOMIC DNA]</scope>
    <source>
        <strain evidence="3">AS06rmzACSIP_256</strain>
    </source>
</reference>
<dbReference type="InterPro" id="IPR000160">
    <property type="entry name" value="GGDEF_dom"/>
</dbReference>
<dbReference type="InterPro" id="IPR029016">
    <property type="entry name" value="GAF-like_dom_sf"/>
</dbReference>
<dbReference type="PANTHER" id="PTHR46663:SF3">
    <property type="entry name" value="SLL0267 PROTEIN"/>
    <property type="match status" value="1"/>
</dbReference>
<dbReference type="SMART" id="SM00065">
    <property type="entry name" value="GAF"/>
    <property type="match status" value="1"/>
</dbReference>
<dbReference type="SMART" id="SM00267">
    <property type="entry name" value="GGDEF"/>
    <property type="match status" value="1"/>
</dbReference>
<evidence type="ECO:0000313" key="3">
    <source>
        <dbReference type="EMBL" id="NLF55652.1"/>
    </source>
</evidence>
<evidence type="ECO:0000259" key="1">
    <source>
        <dbReference type="PROSITE" id="PS50112"/>
    </source>
</evidence>
<dbReference type="NCBIfam" id="TIGR00229">
    <property type="entry name" value="sensory_box"/>
    <property type="match status" value="1"/>
</dbReference>
<dbReference type="Pfam" id="PF00990">
    <property type="entry name" value="GGDEF"/>
    <property type="match status" value="1"/>
</dbReference>
<dbReference type="FunFam" id="3.30.70.270:FF:000001">
    <property type="entry name" value="Diguanylate cyclase domain protein"/>
    <property type="match status" value="1"/>
</dbReference>
<dbReference type="SMART" id="SM00091">
    <property type="entry name" value="PAS"/>
    <property type="match status" value="1"/>
</dbReference>
<dbReference type="AlphaFoldDB" id="A0A7X7LYE3"/>
<gene>
    <name evidence="3" type="ORF">GX576_14890</name>
</gene>
<dbReference type="InterPro" id="IPR013655">
    <property type="entry name" value="PAS_fold_3"/>
</dbReference>
<dbReference type="Proteomes" id="UP000536534">
    <property type="component" value="Unassembled WGS sequence"/>
</dbReference>
<accession>A0A7X7LYE3</accession>
<feature type="domain" description="GGDEF" evidence="2">
    <location>
        <begin position="317"/>
        <end position="448"/>
    </location>
</feature>
<evidence type="ECO:0000259" key="2">
    <source>
        <dbReference type="PROSITE" id="PS50887"/>
    </source>
</evidence>